<feature type="region of interest" description="Disordered" evidence="2">
    <location>
        <begin position="590"/>
        <end position="623"/>
    </location>
</feature>
<feature type="compositionally biased region" description="Polar residues" evidence="2">
    <location>
        <begin position="54"/>
        <end position="63"/>
    </location>
</feature>
<dbReference type="Proteomes" id="UP001634393">
    <property type="component" value="Unassembled WGS sequence"/>
</dbReference>
<evidence type="ECO:0000256" key="2">
    <source>
        <dbReference type="SAM" id="MobiDB-lite"/>
    </source>
</evidence>
<feature type="compositionally biased region" description="Polar residues" evidence="2">
    <location>
        <begin position="591"/>
        <end position="601"/>
    </location>
</feature>
<feature type="compositionally biased region" description="Low complexity" evidence="2">
    <location>
        <begin position="902"/>
        <end position="914"/>
    </location>
</feature>
<comment type="caution">
    <text evidence="5">The sequence shown here is derived from an EMBL/GenBank/DDBJ whole genome shotgun (WGS) entry which is preliminary data.</text>
</comment>
<protein>
    <submittedName>
        <fullName evidence="5">Uncharacterized protein</fullName>
    </submittedName>
</protein>
<feature type="region of interest" description="Disordered" evidence="2">
    <location>
        <begin position="505"/>
        <end position="553"/>
    </location>
</feature>
<feature type="domain" description="PHL" evidence="4">
    <location>
        <begin position="670"/>
        <end position="823"/>
    </location>
</feature>
<organism evidence="5 6">
    <name type="scientific">Penstemon smallii</name>
    <dbReference type="NCBI Taxonomy" id="265156"/>
    <lineage>
        <taxon>Eukaryota</taxon>
        <taxon>Viridiplantae</taxon>
        <taxon>Streptophyta</taxon>
        <taxon>Embryophyta</taxon>
        <taxon>Tracheophyta</taxon>
        <taxon>Spermatophyta</taxon>
        <taxon>Magnoliopsida</taxon>
        <taxon>eudicotyledons</taxon>
        <taxon>Gunneridae</taxon>
        <taxon>Pentapetalae</taxon>
        <taxon>asterids</taxon>
        <taxon>lamiids</taxon>
        <taxon>Lamiales</taxon>
        <taxon>Plantaginaceae</taxon>
        <taxon>Cheloneae</taxon>
        <taxon>Penstemon</taxon>
    </lineage>
</organism>
<dbReference type="AlphaFoldDB" id="A0ABD3TQ51"/>
<keyword evidence="1" id="KW-0175">Coiled coil</keyword>
<feature type="compositionally biased region" description="Low complexity" evidence="2">
    <location>
        <begin position="1198"/>
        <end position="1216"/>
    </location>
</feature>
<feature type="compositionally biased region" description="Polar residues" evidence="2">
    <location>
        <begin position="1244"/>
        <end position="1257"/>
    </location>
</feature>
<evidence type="ECO:0000259" key="4">
    <source>
        <dbReference type="Pfam" id="PF20474"/>
    </source>
</evidence>
<dbReference type="PANTHER" id="PTHR13526">
    <property type="entry name" value="TRANSCRIPTION FACTOR SPT20 HOMOLOG"/>
    <property type="match status" value="1"/>
</dbReference>
<name>A0ABD3TQ51_9LAMI</name>
<feature type="compositionally biased region" description="Polar residues" evidence="2">
    <location>
        <begin position="508"/>
        <end position="518"/>
    </location>
</feature>
<evidence type="ECO:0000256" key="1">
    <source>
        <dbReference type="SAM" id="Coils"/>
    </source>
</evidence>
<feature type="region of interest" description="Disordered" evidence="2">
    <location>
        <begin position="893"/>
        <end position="914"/>
    </location>
</feature>
<dbReference type="InterPro" id="IPR046468">
    <property type="entry name" value="Spt20-like_SEP"/>
</dbReference>
<sequence>MVLSFKLSRNGTRYRQKPPPPTSFCVKDENDAVIGASEKEKKSDLNSVRPAKSSVKTSENKSSAEISDNDISFMVSLFHDGFSIGKPMESGSGPQTSIEIPKFLHPYDRTSETLFSAIECGLFPGDILDDLPCKFIDGTVFCEVRDYRECISEGGFILVPRDGSPIINKVCLRVSLENIVKDIPSIADNDWTYGDLMEVESRILKALQPQICLEPSPLLDRLSGNSNATKLNFGIRSMRLKRLREQQEVAVSSDNRIQAKKVCLDRVSESSKMGEPSLVRQSTHDNLNMQTNVPNTMLPLRNNSFGSDGSLASPLVSHQAKYNIGVGSPRTMRDQWTGSLFNASVASPGGQDMMNPFSDNGVASSIHGKRDNQDGQSSPLTNKKTRLTHTGADGNLQQIDNLHAPDLQWKNTLMQQQQPSARGIQYPNNGMQKFPQQVFEGGINQEGGSRPFTIGQQGVRYNLKEEPVETDKAELSRMHMSEPEMNNVDSQQSRLQQRMPQQFMRSGFPQSPWNNLNQPKEDSFQKRKVVQSPRVSAGGLPQSPLSSKSGEFSSGSIGHQFGAAVSSGLVAPHKEKSAVTSVHTVGVGGNPSFTSSANDSMQRQNQAQAAAKRRSYSVPKTPAISGVGSPVSVGNMSLPINASSPPVGSQPLADQIMLERFSKIEVVTMRCQLNSKKNKVDELPIRKPTTFSAQLLASLLSSESNSENLKDECKMPLSKSLVGGNMNACKTRILNFVQTERILQGNGYQIVPKAKTRLIMSEKPNDGAVAIHIGEIENAEYLAAEDYLPTLPNTHTADILAAQFCSLMSREGYHMEDHVELRPVRVNHPSISQNNAPAPEMQQFSEGVSGHPSNDIAKPTTSGTAPVNSSQNIQGGPRMLPPGNAQISQGLLPGVSVPSRTQQPDQLQPMQQQQQPQFQRSPMMLAANSMQHLNNIAQNANIHLGAHMANKPSSVQLQLMQQQQQQQQQQPQMQRKMMAAGLGGVGMGNIANNMVGFGNLGIGGVRGIGGTGISSSPMVNNMSSIGNMNQNPMNLTSASNINNAIRSGTFTPEQAALLKMRYAQSRSNMLGTPQSNIGGMSGARQMHPGSAGLSMLGSALNRGNINQMQRNAMGAMGPPKLMPGMNVYMNQQQQQQQLQQLQLQQQQQQQFQQQQQQQQFQQQQLQQQQQQQETTSPLQAVLSPPQMGSPSNSGMTHQMNQTQQQQQQASPQQISQRTPMSPQLSSGAIHSMNGGNPEACPASPQLSSQTSNSVNNA</sequence>
<feature type="compositionally biased region" description="Low complexity" evidence="2">
    <location>
        <begin position="543"/>
        <end position="553"/>
    </location>
</feature>
<reference evidence="5 6" key="1">
    <citation type="submission" date="2024-12" db="EMBL/GenBank/DDBJ databases">
        <title>The unique morphological basis and parallel evolutionary history of personate flowers in Penstemon.</title>
        <authorList>
            <person name="Depatie T.H."/>
            <person name="Wessinger C.A."/>
        </authorList>
    </citation>
    <scope>NUCLEOTIDE SEQUENCE [LARGE SCALE GENOMIC DNA]</scope>
    <source>
        <strain evidence="5">WTNN_2</strain>
        <tissue evidence="5">Leaf</tissue>
    </source>
</reference>
<dbReference type="Pfam" id="PF20474">
    <property type="entry name" value="PHL"/>
    <property type="match status" value="1"/>
</dbReference>
<gene>
    <name evidence="5" type="ORF">ACJIZ3_023835</name>
</gene>
<feature type="region of interest" description="Disordered" evidence="2">
    <location>
        <begin position="841"/>
        <end position="870"/>
    </location>
</feature>
<dbReference type="InterPro" id="IPR046467">
    <property type="entry name" value="PHL_dom"/>
</dbReference>
<proteinExistence type="predicted"/>
<dbReference type="PANTHER" id="PTHR13526:SF8">
    <property type="entry name" value="TRANSCRIPTION FACTOR SPT20 HOMOLOG"/>
    <property type="match status" value="1"/>
</dbReference>
<dbReference type="InterPro" id="IPR021950">
    <property type="entry name" value="Spt20"/>
</dbReference>
<evidence type="ECO:0000313" key="6">
    <source>
        <dbReference type="Proteomes" id="UP001634393"/>
    </source>
</evidence>
<feature type="compositionally biased region" description="Polar residues" evidence="2">
    <location>
        <begin position="859"/>
        <end position="870"/>
    </location>
</feature>
<evidence type="ECO:0000259" key="3">
    <source>
        <dbReference type="Pfam" id="PF12090"/>
    </source>
</evidence>
<feature type="region of interest" description="Disordered" evidence="2">
    <location>
        <begin position="1"/>
        <end position="63"/>
    </location>
</feature>
<feature type="compositionally biased region" description="Polar residues" evidence="2">
    <location>
        <begin position="1217"/>
        <end position="1228"/>
    </location>
</feature>
<dbReference type="EMBL" id="JBJXBP010000003">
    <property type="protein sequence ID" value="KAL3839244.1"/>
    <property type="molecule type" value="Genomic_DNA"/>
</dbReference>
<feature type="domain" description="Spt20-like SEP" evidence="3">
    <location>
        <begin position="68"/>
        <end position="223"/>
    </location>
</feature>
<evidence type="ECO:0000313" key="5">
    <source>
        <dbReference type="EMBL" id="KAL3839244.1"/>
    </source>
</evidence>
<accession>A0ABD3TQ51</accession>
<feature type="compositionally biased region" description="Polar residues" evidence="2">
    <location>
        <begin position="1186"/>
        <end position="1197"/>
    </location>
</feature>
<feature type="region of interest" description="Disordered" evidence="2">
    <location>
        <begin position="347"/>
        <end position="397"/>
    </location>
</feature>
<feature type="coiled-coil region" evidence="1">
    <location>
        <begin position="1129"/>
        <end position="1173"/>
    </location>
</feature>
<keyword evidence="6" id="KW-1185">Reference proteome</keyword>
<feature type="region of interest" description="Disordered" evidence="2">
    <location>
        <begin position="1174"/>
        <end position="1257"/>
    </location>
</feature>
<dbReference type="Pfam" id="PF12090">
    <property type="entry name" value="Spt20_SEP"/>
    <property type="match status" value="1"/>
</dbReference>